<name>A0A8T0CPW3_CORYI</name>
<sequence>MASSTAAAGRRRHHRRTKVVVIMGATGCGKSRLSIDLALALSLAPGFPSAEVINFDKTQVYRGLDITTNKITTAERRGVPHHLLGSFDPGNGEMTPSQFRHLGHDAISRVASHGKVPILVGGSNSFIHALLVKRFDQAADVFGGLSSPARTELKYDCCFLWVDVSLAVLEQNLPKRVDKMLDMGAFEELAGYYDPGRTGTGGRAALRKAIGMREFDRYFEKYPPPRRVAPGDGWRQEDARKRVADPVREVAYQEAVRAIRNNARQLAERQRKKIQLLLKGCGWNLMRLDATEAVRLAMAAEEEGGGGGRDVWKRQVVGPSVETVMRFWRET</sequence>
<dbReference type="GO" id="GO:0005739">
    <property type="term" value="C:mitochondrion"/>
    <property type="evidence" value="ECO:0007669"/>
    <property type="project" value="TreeGrafter"/>
</dbReference>
<dbReference type="GO" id="GO:0009824">
    <property type="term" value="F:AMP dimethylallyltransferase activity"/>
    <property type="evidence" value="ECO:0007669"/>
    <property type="project" value="TreeGrafter"/>
</dbReference>
<dbReference type="InterPro" id="IPR027417">
    <property type="entry name" value="P-loop_NTPase"/>
</dbReference>
<reference evidence="6" key="1">
    <citation type="submission" date="2020-05" db="EMBL/GenBank/DDBJ databases">
        <title>WGS assembly of Corymbia citriodora subspecies variegata.</title>
        <authorList>
            <person name="Barry K."/>
            <person name="Hundley H."/>
            <person name="Shu S."/>
            <person name="Jenkins J."/>
            <person name="Grimwood J."/>
            <person name="Baten A."/>
        </authorList>
    </citation>
    <scope>NUCLEOTIDE SEQUENCE</scope>
    <source>
        <strain evidence="6">CV2-018</strain>
    </source>
</reference>
<dbReference type="PANTHER" id="PTHR11088:SF86">
    <property type="entry name" value="ADENYLATE ISOPENTENYLTRANSFERASE 4-RELATED"/>
    <property type="match status" value="1"/>
</dbReference>
<dbReference type="GO" id="GO:0005524">
    <property type="term" value="F:ATP binding"/>
    <property type="evidence" value="ECO:0007669"/>
    <property type="project" value="UniProtKB-KW"/>
</dbReference>
<dbReference type="Gene3D" id="3.40.50.300">
    <property type="entry name" value="P-loop containing nucleotide triphosphate hydrolases"/>
    <property type="match status" value="1"/>
</dbReference>
<organism evidence="6 7">
    <name type="scientific">Corymbia citriodora subsp. variegata</name>
    <dbReference type="NCBI Taxonomy" id="360336"/>
    <lineage>
        <taxon>Eukaryota</taxon>
        <taxon>Viridiplantae</taxon>
        <taxon>Streptophyta</taxon>
        <taxon>Embryophyta</taxon>
        <taxon>Tracheophyta</taxon>
        <taxon>Spermatophyta</taxon>
        <taxon>Magnoliopsida</taxon>
        <taxon>eudicotyledons</taxon>
        <taxon>Gunneridae</taxon>
        <taxon>Pentapetalae</taxon>
        <taxon>rosids</taxon>
        <taxon>malvids</taxon>
        <taxon>Myrtales</taxon>
        <taxon>Myrtaceae</taxon>
        <taxon>Myrtoideae</taxon>
        <taxon>Eucalypteae</taxon>
        <taxon>Corymbia</taxon>
    </lineage>
</organism>
<dbReference type="Pfam" id="PF01715">
    <property type="entry name" value="IPPT"/>
    <property type="match status" value="2"/>
</dbReference>
<keyword evidence="7" id="KW-1185">Reference proteome</keyword>
<evidence type="ECO:0000256" key="1">
    <source>
        <dbReference type="ARBA" id="ARBA00005842"/>
    </source>
</evidence>
<dbReference type="Gramene" id="rna-gnl|WGS:JABURB|Cocit.L1059.1">
    <property type="protein sequence ID" value="cds-KAF7849234.1"/>
    <property type="gene ID" value="gene-BT93_L1059"/>
</dbReference>
<comment type="similarity">
    <text evidence="1">Belongs to the IPP transferase family.</text>
</comment>
<comment type="caution">
    <text evidence="6">The sequence shown here is derived from an EMBL/GenBank/DDBJ whole genome shotgun (WGS) entry which is preliminary data.</text>
</comment>
<keyword evidence="3" id="KW-0203">Cytokinin biosynthesis</keyword>
<keyword evidence="2" id="KW-0808">Transferase</keyword>
<keyword evidence="4" id="KW-0547">Nucleotide-binding</keyword>
<dbReference type="GO" id="GO:0006400">
    <property type="term" value="P:tRNA modification"/>
    <property type="evidence" value="ECO:0007669"/>
    <property type="project" value="TreeGrafter"/>
</dbReference>
<dbReference type="GO" id="GO:0009691">
    <property type="term" value="P:cytokinin biosynthetic process"/>
    <property type="evidence" value="ECO:0007669"/>
    <property type="project" value="UniProtKB-KW"/>
</dbReference>
<evidence type="ECO:0000256" key="5">
    <source>
        <dbReference type="ARBA" id="ARBA00022840"/>
    </source>
</evidence>
<dbReference type="OrthoDB" id="775260at2759"/>
<evidence type="ECO:0000256" key="3">
    <source>
        <dbReference type="ARBA" id="ARBA00022712"/>
    </source>
</evidence>
<keyword evidence="5" id="KW-0067">ATP-binding</keyword>
<accession>A0A8T0CPW3</accession>
<evidence type="ECO:0000256" key="4">
    <source>
        <dbReference type="ARBA" id="ARBA00022741"/>
    </source>
</evidence>
<proteinExistence type="inferred from homology"/>
<dbReference type="InterPro" id="IPR039657">
    <property type="entry name" value="Dimethylallyltransferase"/>
</dbReference>
<dbReference type="Gene3D" id="1.10.287.890">
    <property type="entry name" value="Crystal structure of tRNA isopentenylpyrophosphate transferase (bh2366) domain"/>
    <property type="match status" value="1"/>
</dbReference>
<dbReference type="EMBL" id="MU089831">
    <property type="protein sequence ID" value="KAF7849234.1"/>
    <property type="molecule type" value="Genomic_DNA"/>
</dbReference>
<dbReference type="AlphaFoldDB" id="A0A8T0CPW3"/>
<evidence type="ECO:0000256" key="2">
    <source>
        <dbReference type="ARBA" id="ARBA00022679"/>
    </source>
</evidence>
<dbReference type="Proteomes" id="UP000806378">
    <property type="component" value="Unassembled WGS sequence"/>
</dbReference>
<dbReference type="GO" id="GO:0052381">
    <property type="term" value="F:tRNA dimethylallyltransferase activity"/>
    <property type="evidence" value="ECO:0007669"/>
    <property type="project" value="TreeGrafter"/>
</dbReference>
<protein>
    <submittedName>
        <fullName evidence="6">Uncharacterized protein</fullName>
    </submittedName>
</protein>
<evidence type="ECO:0000313" key="6">
    <source>
        <dbReference type="EMBL" id="KAF7849234.1"/>
    </source>
</evidence>
<dbReference type="PANTHER" id="PTHR11088">
    <property type="entry name" value="TRNA DIMETHYLALLYLTRANSFERASE"/>
    <property type="match status" value="1"/>
</dbReference>
<dbReference type="SUPFAM" id="SSF52540">
    <property type="entry name" value="P-loop containing nucleoside triphosphate hydrolases"/>
    <property type="match status" value="1"/>
</dbReference>
<evidence type="ECO:0000313" key="7">
    <source>
        <dbReference type="Proteomes" id="UP000806378"/>
    </source>
</evidence>
<gene>
    <name evidence="6" type="ORF">BT93_L1059</name>
</gene>